<reference evidence="2" key="1">
    <citation type="journal article" date="2019" name="Int. J. Syst. Evol. Microbiol.">
        <title>The Global Catalogue of Microorganisms (GCM) 10K type strain sequencing project: providing services to taxonomists for standard genome sequencing and annotation.</title>
        <authorList>
            <consortium name="The Broad Institute Genomics Platform"/>
            <consortium name="The Broad Institute Genome Sequencing Center for Infectious Disease"/>
            <person name="Wu L."/>
            <person name="Ma J."/>
        </authorList>
    </citation>
    <scope>NUCLEOTIDE SEQUENCE [LARGE SCALE GENOMIC DNA]</scope>
    <source>
        <strain evidence="2">JCM 17137</strain>
    </source>
</reference>
<dbReference type="EMBL" id="BAABDD010000002">
    <property type="protein sequence ID" value="GAA3727778.1"/>
    <property type="molecule type" value="Genomic_DNA"/>
</dbReference>
<gene>
    <name evidence="1" type="ORF">GCM10022402_05600</name>
</gene>
<accession>A0ABP7EZ31</accession>
<protein>
    <submittedName>
        <fullName evidence="1">Uncharacterized protein</fullName>
    </submittedName>
</protein>
<sequence length="141" mass="16603">MHYHGYFWRGTQHERVQEQANSHINGPRFHQSPVPPIKICWWLRKPAYLISDTWDTPEEATQWMADQYKAIQHELDTDSPYWKPTEERYAAAIHDLSLGRDITWNYHLRGDTRVFVAAVCCPNGWEDTLRCPLDALAVHQT</sequence>
<name>A0ABP7EZ31_9ACTN</name>
<keyword evidence="2" id="KW-1185">Reference proteome</keyword>
<comment type="caution">
    <text evidence="1">The sequence shown here is derived from an EMBL/GenBank/DDBJ whole genome shotgun (WGS) entry which is preliminary data.</text>
</comment>
<evidence type="ECO:0000313" key="1">
    <source>
        <dbReference type="EMBL" id="GAA3727778.1"/>
    </source>
</evidence>
<proteinExistence type="predicted"/>
<evidence type="ECO:0000313" key="2">
    <source>
        <dbReference type="Proteomes" id="UP001500908"/>
    </source>
</evidence>
<dbReference type="Proteomes" id="UP001500908">
    <property type="component" value="Unassembled WGS sequence"/>
</dbReference>
<organism evidence="1 2">
    <name type="scientific">Salinactinospora qingdaonensis</name>
    <dbReference type="NCBI Taxonomy" id="702744"/>
    <lineage>
        <taxon>Bacteria</taxon>
        <taxon>Bacillati</taxon>
        <taxon>Actinomycetota</taxon>
        <taxon>Actinomycetes</taxon>
        <taxon>Streptosporangiales</taxon>
        <taxon>Nocardiopsidaceae</taxon>
        <taxon>Salinactinospora</taxon>
    </lineage>
</organism>